<dbReference type="InterPro" id="IPR005123">
    <property type="entry name" value="Oxoglu/Fe-dep_dioxygenase_dom"/>
</dbReference>
<evidence type="ECO:0000256" key="5">
    <source>
        <dbReference type="ARBA" id="ARBA00023002"/>
    </source>
</evidence>
<comment type="caution">
    <text evidence="8">The sequence shown here is derived from an EMBL/GenBank/DDBJ whole genome shotgun (WGS) entry which is preliminary data.</text>
</comment>
<dbReference type="InterPro" id="IPR044862">
    <property type="entry name" value="Pro_4_hyd_alph_FE2OG_OXY"/>
</dbReference>
<organism evidence="8 9">
    <name type="scientific">OM182 bacterium BACL3 MAG-120507-bin80</name>
    <dbReference type="NCBI Taxonomy" id="1655577"/>
    <lineage>
        <taxon>Bacteria</taxon>
        <taxon>Pseudomonadati</taxon>
        <taxon>Pseudomonadota</taxon>
        <taxon>Gammaproteobacteria</taxon>
        <taxon>OMG group</taxon>
        <taxon>OM182 clade</taxon>
    </lineage>
</organism>
<name>A0A0R2SBM4_9GAMM</name>
<dbReference type="AlphaFoldDB" id="A0A0R2SBM4"/>
<evidence type="ECO:0000256" key="1">
    <source>
        <dbReference type="ARBA" id="ARBA00001961"/>
    </source>
</evidence>
<dbReference type="PROSITE" id="PS51471">
    <property type="entry name" value="FE2OG_OXY"/>
    <property type="match status" value="1"/>
</dbReference>
<evidence type="ECO:0000313" key="8">
    <source>
        <dbReference type="EMBL" id="KRO72257.1"/>
    </source>
</evidence>
<comment type="cofactor">
    <cofactor evidence="1">
        <name>L-ascorbate</name>
        <dbReference type="ChEBI" id="CHEBI:38290"/>
    </cofactor>
</comment>
<keyword evidence="4" id="KW-0223">Dioxygenase</keyword>
<evidence type="ECO:0000256" key="3">
    <source>
        <dbReference type="ARBA" id="ARBA00022896"/>
    </source>
</evidence>
<dbReference type="EMBL" id="LIBB01000084">
    <property type="protein sequence ID" value="KRO72257.1"/>
    <property type="molecule type" value="Genomic_DNA"/>
</dbReference>
<dbReference type="GO" id="GO:0008198">
    <property type="term" value="F:ferrous iron binding"/>
    <property type="evidence" value="ECO:0007669"/>
    <property type="project" value="TreeGrafter"/>
</dbReference>
<dbReference type="InterPro" id="IPR006620">
    <property type="entry name" value="Pro_4_hyd_alph"/>
</dbReference>
<evidence type="ECO:0000259" key="7">
    <source>
        <dbReference type="PROSITE" id="PS51471"/>
    </source>
</evidence>
<sequence>MVRQVAKPFISDHYDDGVLFAKIAKEITEQGFSINPAAVPMPLVSALSDHVVSINDEKFSAAGIGRGKRFTRSKFVRTDEICWIEGDSEAGRDWLVWAKSLQTYLNRHLLLGLFSFESHFSLYGPGDYYKRHKDAFKGEANRVLSLVLYLNPGWTADDGGELVLYPSDAAAEPVDAPMRLAAGLPAETKVTPLMGTLVLFLSEDFPHEVLPAVRDRYAIAGWYRVNTSVSDRVDPPR</sequence>
<accession>A0A0R2SBM4</accession>
<evidence type="ECO:0000256" key="2">
    <source>
        <dbReference type="ARBA" id="ARBA00022723"/>
    </source>
</evidence>
<dbReference type="PANTHER" id="PTHR12907:SF26">
    <property type="entry name" value="HIF PROLYL HYDROXYLASE, ISOFORM C"/>
    <property type="match status" value="1"/>
</dbReference>
<dbReference type="Pfam" id="PF13640">
    <property type="entry name" value="2OG-FeII_Oxy_3"/>
    <property type="match status" value="1"/>
</dbReference>
<dbReference type="SMART" id="SM00702">
    <property type="entry name" value="P4Hc"/>
    <property type="match status" value="1"/>
</dbReference>
<feature type="domain" description="Fe2OG dioxygenase" evidence="7">
    <location>
        <begin position="109"/>
        <end position="225"/>
    </location>
</feature>
<gene>
    <name evidence="8" type="ORF">ABR69_10825</name>
</gene>
<keyword evidence="2" id="KW-0479">Metal-binding</keyword>
<keyword evidence="3" id="KW-0847">Vitamin C</keyword>
<protein>
    <submittedName>
        <fullName evidence="8">2OG-Fe(II) oxygenase</fullName>
    </submittedName>
</protein>
<evidence type="ECO:0000256" key="4">
    <source>
        <dbReference type="ARBA" id="ARBA00022964"/>
    </source>
</evidence>
<dbReference type="PANTHER" id="PTHR12907">
    <property type="entry name" value="EGL NINE HOMOLOG-RELATED"/>
    <property type="match status" value="1"/>
</dbReference>
<dbReference type="Gene3D" id="2.60.120.620">
    <property type="entry name" value="q2cbj1_9rhob like domain"/>
    <property type="match status" value="1"/>
</dbReference>
<dbReference type="GO" id="GO:0031418">
    <property type="term" value="F:L-ascorbic acid binding"/>
    <property type="evidence" value="ECO:0007669"/>
    <property type="project" value="UniProtKB-KW"/>
</dbReference>
<dbReference type="InterPro" id="IPR051559">
    <property type="entry name" value="HIF_prolyl_hydroxylases"/>
</dbReference>
<proteinExistence type="predicted"/>
<evidence type="ECO:0000256" key="6">
    <source>
        <dbReference type="ARBA" id="ARBA00023004"/>
    </source>
</evidence>
<evidence type="ECO:0000313" key="9">
    <source>
        <dbReference type="Proteomes" id="UP000051934"/>
    </source>
</evidence>
<reference evidence="8 9" key="1">
    <citation type="submission" date="2015-10" db="EMBL/GenBank/DDBJ databases">
        <title>Metagenome-Assembled Genomes uncover a global brackish microbiome.</title>
        <authorList>
            <person name="Hugerth L.W."/>
            <person name="Larsson J."/>
            <person name="Alneberg J."/>
            <person name="Lindh M.V."/>
            <person name="Legrand C."/>
            <person name="Pinhassi J."/>
            <person name="Andersson A.F."/>
        </authorList>
    </citation>
    <scope>NUCLEOTIDE SEQUENCE [LARGE SCALE GENOMIC DNA]</scope>
    <source>
        <strain evidence="8">BACL4 MAG-120507-bin80</strain>
    </source>
</reference>
<dbReference type="GO" id="GO:0071456">
    <property type="term" value="P:cellular response to hypoxia"/>
    <property type="evidence" value="ECO:0007669"/>
    <property type="project" value="TreeGrafter"/>
</dbReference>
<dbReference type="Proteomes" id="UP000051934">
    <property type="component" value="Unassembled WGS sequence"/>
</dbReference>
<keyword evidence="6" id="KW-0408">Iron</keyword>
<dbReference type="GO" id="GO:0031543">
    <property type="term" value="F:peptidyl-proline dioxygenase activity"/>
    <property type="evidence" value="ECO:0007669"/>
    <property type="project" value="TreeGrafter"/>
</dbReference>
<keyword evidence="5" id="KW-0560">Oxidoreductase</keyword>